<dbReference type="AlphaFoldDB" id="A0A346Y1U4"/>
<sequence length="195" mass="22128">MLDAAFEVFLQHGFEGATLEQVAEHAGVSRQTVYAHFRGEEEGVKETLFRAMVAEFVAQPDNAHPLSTSLGSSEDVEADLRTYARHHLQLVMRPELLRLRRMMIGEAERFPALADEWFTNGPERSFELFAGWFAELHARGTLTVPDPDVAARTFNWLVLSTPLNEAMARPHRTWTPAELEEWADEAVRVFLAGHR</sequence>
<dbReference type="InterPro" id="IPR039536">
    <property type="entry name" value="TetR_C_Proteobacteria"/>
</dbReference>
<dbReference type="Pfam" id="PF00440">
    <property type="entry name" value="TetR_N"/>
    <property type="match status" value="1"/>
</dbReference>
<feature type="DNA-binding region" description="H-T-H motif" evidence="2">
    <location>
        <begin position="18"/>
        <end position="37"/>
    </location>
</feature>
<dbReference type="EMBL" id="CP031165">
    <property type="protein sequence ID" value="AXV08441.1"/>
    <property type="molecule type" value="Genomic_DNA"/>
</dbReference>
<keyword evidence="5" id="KW-1185">Reference proteome</keyword>
<dbReference type="InterPro" id="IPR009057">
    <property type="entry name" value="Homeodomain-like_sf"/>
</dbReference>
<proteinExistence type="predicted"/>
<dbReference type="SUPFAM" id="SSF48498">
    <property type="entry name" value="Tetracyclin repressor-like, C-terminal domain"/>
    <property type="match status" value="1"/>
</dbReference>
<evidence type="ECO:0000313" key="4">
    <source>
        <dbReference type="EMBL" id="AXV08441.1"/>
    </source>
</evidence>
<feature type="domain" description="HTH tetR-type" evidence="3">
    <location>
        <begin position="1"/>
        <end position="55"/>
    </location>
</feature>
<keyword evidence="1 2" id="KW-0238">DNA-binding</keyword>
<evidence type="ECO:0000313" key="5">
    <source>
        <dbReference type="Proteomes" id="UP000264006"/>
    </source>
</evidence>
<dbReference type="Pfam" id="PF14246">
    <property type="entry name" value="TetR_C_7"/>
    <property type="match status" value="1"/>
</dbReference>
<evidence type="ECO:0000259" key="3">
    <source>
        <dbReference type="PROSITE" id="PS50977"/>
    </source>
</evidence>
<reference evidence="4 5" key="1">
    <citation type="submission" date="2018-09" db="EMBL/GenBank/DDBJ databases">
        <title>Complete genome sequence of Euzebya sp. DY32-46 isolated from seawater of Pacific Ocean.</title>
        <authorList>
            <person name="Xu L."/>
            <person name="Wu Y.-H."/>
            <person name="Xu X.-W."/>
        </authorList>
    </citation>
    <scope>NUCLEOTIDE SEQUENCE [LARGE SCALE GENOMIC DNA]</scope>
    <source>
        <strain evidence="4 5">DY32-46</strain>
    </source>
</reference>
<dbReference type="PRINTS" id="PR00455">
    <property type="entry name" value="HTHTETR"/>
</dbReference>
<evidence type="ECO:0000256" key="1">
    <source>
        <dbReference type="ARBA" id="ARBA00023125"/>
    </source>
</evidence>
<dbReference type="Proteomes" id="UP000264006">
    <property type="component" value="Chromosome"/>
</dbReference>
<dbReference type="Gene3D" id="1.10.357.10">
    <property type="entry name" value="Tetracycline Repressor, domain 2"/>
    <property type="match status" value="1"/>
</dbReference>
<dbReference type="InterPro" id="IPR050109">
    <property type="entry name" value="HTH-type_TetR-like_transc_reg"/>
</dbReference>
<organism evidence="4 5">
    <name type="scientific">Euzebya pacifica</name>
    <dbReference type="NCBI Taxonomy" id="1608957"/>
    <lineage>
        <taxon>Bacteria</taxon>
        <taxon>Bacillati</taxon>
        <taxon>Actinomycetota</taxon>
        <taxon>Nitriliruptoria</taxon>
        <taxon>Euzebyales</taxon>
    </lineage>
</organism>
<dbReference type="InterPro" id="IPR036271">
    <property type="entry name" value="Tet_transcr_reg_TetR-rel_C_sf"/>
</dbReference>
<dbReference type="PANTHER" id="PTHR30055:SF146">
    <property type="entry name" value="HTH-TYPE TRANSCRIPTIONAL DUAL REGULATOR CECR"/>
    <property type="match status" value="1"/>
</dbReference>
<dbReference type="InterPro" id="IPR001647">
    <property type="entry name" value="HTH_TetR"/>
</dbReference>
<name>A0A346Y1U4_9ACTN</name>
<dbReference type="SUPFAM" id="SSF46689">
    <property type="entry name" value="Homeodomain-like"/>
    <property type="match status" value="1"/>
</dbReference>
<dbReference type="GO" id="GO:0000976">
    <property type="term" value="F:transcription cis-regulatory region binding"/>
    <property type="evidence" value="ECO:0007669"/>
    <property type="project" value="TreeGrafter"/>
</dbReference>
<accession>A0A346Y1U4</accession>
<gene>
    <name evidence="4" type="ORF">DVS28_a3769</name>
</gene>
<dbReference type="KEGG" id="euz:DVS28_a3769"/>
<dbReference type="PROSITE" id="PS50977">
    <property type="entry name" value="HTH_TETR_2"/>
    <property type="match status" value="1"/>
</dbReference>
<dbReference type="GO" id="GO:0003700">
    <property type="term" value="F:DNA-binding transcription factor activity"/>
    <property type="evidence" value="ECO:0007669"/>
    <property type="project" value="TreeGrafter"/>
</dbReference>
<evidence type="ECO:0000256" key="2">
    <source>
        <dbReference type="PROSITE-ProRule" id="PRU00335"/>
    </source>
</evidence>
<protein>
    <submittedName>
        <fullName evidence="4">Transcriptional regulator, TetR family</fullName>
    </submittedName>
</protein>
<dbReference type="PANTHER" id="PTHR30055">
    <property type="entry name" value="HTH-TYPE TRANSCRIPTIONAL REGULATOR RUTR"/>
    <property type="match status" value="1"/>
</dbReference>